<dbReference type="InterPro" id="IPR020841">
    <property type="entry name" value="PKS_Beta-ketoAc_synthase_dom"/>
</dbReference>
<dbReference type="AlphaFoldDB" id="A0A225U6M5"/>
<dbReference type="Pfam" id="PF00109">
    <property type="entry name" value="ketoacyl-synt"/>
    <property type="match status" value="1"/>
</dbReference>
<dbReference type="PANTHER" id="PTHR11712:SF320">
    <property type="entry name" value="BETA-KETOACYL SYNTHASE"/>
    <property type="match status" value="1"/>
</dbReference>
<comment type="similarity">
    <text evidence="2 4">Belongs to the thiolase-like superfamily. Beta-ketoacyl-ACP synthases family.</text>
</comment>
<dbReference type="InterPro" id="IPR014031">
    <property type="entry name" value="Ketoacyl_synth_C"/>
</dbReference>
<dbReference type="Proteomes" id="UP001350972">
    <property type="component" value="Chromosome"/>
</dbReference>
<evidence type="ECO:0000259" key="5">
    <source>
        <dbReference type="PROSITE" id="PS52004"/>
    </source>
</evidence>
<dbReference type="PROSITE" id="PS00606">
    <property type="entry name" value="KS3_1"/>
    <property type="match status" value="1"/>
</dbReference>
<evidence type="ECO:0000313" key="8">
    <source>
        <dbReference type="Proteomes" id="UP000229713"/>
    </source>
</evidence>
<dbReference type="GO" id="GO:0005829">
    <property type="term" value="C:cytosol"/>
    <property type="evidence" value="ECO:0007669"/>
    <property type="project" value="TreeGrafter"/>
</dbReference>
<dbReference type="InterPro" id="IPR018201">
    <property type="entry name" value="Ketoacyl_synth_AS"/>
</dbReference>
<dbReference type="SUPFAM" id="SSF53901">
    <property type="entry name" value="Thiolase-like"/>
    <property type="match status" value="2"/>
</dbReference>
<feature type="domain" description="Ketosynthase family 3 (KS3)" evidence="5">
    <location>
        <begin position="1"/>
        <end position="387"/>
    </location>
</feature>
<sequence length="389" mass="40439">MIYISAVGMINALGDNCDEIAANLTRGIAPGMRPRPGWLEGQPAAVLGGVDAVLPAIADDFAAHRSRNNQLLLAALTQIRPQVDEAIARFGSDRVAVVLGTSTSGLDEGDIHVAATLNGGTSAGWQYPQQELGDPSRFLSHWLALDGPAFTLSTACSSSARAIISGRRLIEADLADVAIVGGADTLSRMPVNGFHSLESLSVTRCQPFARDRCGITIGEGAALMLLTREPQPIALLGVGESSDAHHISAPHPQGEGAIRAITQALDDAGITAGAVGYINLHGTATPLNDRVESQVVQQLFGDTVPCSSTKHLTGHTLGAAGITEAAIGMLILQRHLPLPAQDFSLSPRDPALAECGIIATSQPLERPLILSNSFAFGGNNASILLGRLS</sequence>
<evidence type="ECO:0000256" key="3">
    <source>
        <dbReference type="ARBA" id="ARBA00022679"/>
    </source>
</evidence>
<name>A0A225U6M5_RAOOR</name>
<accession>A0A225U6M5</accession>
<evidence type="ECO:0000313" key="6">
    <source>
        <dbReference type="EMBL" id="PIK81150.1"/>
    </source>
</evidence>
<evidence type="ECO:0000313" key="7">
    <source>
        <dbReference type="EMBL" id="WWC12048.1"/>
    </source>
</evidence>
<dbReference type="PANTHER" id="PTHR11712">
    <property type="entry name" value="POLYKETIDE SYNTHASE-RELATED"/>
    <property type="match status" value="1"/>
</dbReference>
<dbReference type="PROSITE" id="PS52004">
    <property type="entry name" value="KS3_2"/>
    <property type="match status" value="1"/>
</dbReference>
<dbReference type="InterPro" id="IPR000794">
    <property type="entry name" value="Beta-ketoacyl_synthase"/>
</dbReference>
<dbReference type="SMART" id="SM00825">
    <property type="entry name" value="PKS_KS"/>
    <property type="match status" value="1"/>
</dbReference>
<comment type="pathway">
    <text evidence="1">Lipid metabolism; fatty acid biosynthesis.</text>
</comment>
<reference evidence="7 9" key="2">
    <citation type="submission" date="2024-02" db="EMBL/GenBank/DDBJ databases">
        <title>Tn5403 promotes plasmid rearrangements and degradation of the Klebsiella pneumoniae carbapenemase (KPC) transposon Tn4401.</title>
        <authorList>
            <person name="Sheppard A.E."/>
            <person name="Barry K.E."/>
            <person name="Parikh H.I."/>
            <person name="Vegesana K."/>
            <person name="Sebra R."/>
            <person name="George S."/>
            <person name="Sanderson N.D."/>
            <person name="Stoesser N."/>
            <person name="Eyre D.W."/>
            <person name="Crook D.W."/>
            <person name="Walker A.S."/>
            <person name="Mathers A.J."/>
        </authorList>
    </citation>
    <scope>NUCLEOTIDE SEQUENCE [LARGE SCALE GENOMIC DNA]</scope>
    <source>
        <strain evidence="7 9">CAV1921</strain>
    </source>
</reference>
<dbReference type="GO" id="GO:0004315">
    <property type="term" value="F:3-oxoacyl-[acyl-carrier-protein] synthase activity"/>
    <property type="evidence" value="ECO:0007669"/>
    <property type="project" value="UniProtKB-EC"/>
</dbReference>
<dbReference type="InterPro" id="IPR016039">
    <property type="entry name" value="Thiolase-like"/>
</dbReference>
<keyword evidence="6" id="KW-0012">Acyltransferase</keyword>
<dbReference type="Proteomes" id="UP000229713">
    <property type="component" value="Unassembled WGS sequence"/>
</dbReference>
<dbReference type="Pfam" id="PF02801">
    <property type="entry name" value="Ketoacyl-synt_C"/>
    <property type="match status" value="1"/>
</dbReference>
<dbReference type="NCBIfam" id="NF006618">
    <property type="entry name" value="PRK09185.1"/>
    <property type="match status" value="1"/>
</dbReference>
<dbReference type="EMBL" id="NKYI01000034">
    <property type="protein sequence ID" value="PIK81150.1"/>
    <property type="molecule type" value="Genomic_DNA"/>
</dbReference>
<protein>
    <submittedName>
        <fullName evidence="6">Beta-ketoacyl-[acyl-carrier-protein] synthase II</fullName>
        <ecNumber evidence="6">2.3.1.41</ecNumber>
    </submittedName>
    <submittedName>
        <fullName evidence="7">Beta-ketoacyl-[acyl-carrier-protein] synthase family protein</fullName>
    </submittedName>
</protein>
<dbReference type="Gene3D" id="3.40.47.10">
    <property type="match status" value="2"/>
</dbReference>
<evidence type="ECO:0000313" key="9">
    <source>
        <dbReference type="Proteomes" id="UP001350972"/>
    </source>
</evidence>
<dbReference type="EC" id="2.3.1.41" evidence="6"/>
<organism evidence="6 8">
    <name type="scientific">Raoultella ornithinolytica</name>
    <name type="common">Klebsiella ornithinolytica</name>
    <dbReference type="NCBI Taxonomy" id="54291"/>
    <lineage>
        <taxon>Bacteria</taxon>
        <taxon>Pseudomonadati</taxon>
        <taxon>Pseudomonadota</taxon>
        <taxon>Gammaproteobacteria</taxon>
        <taxon>Enterobacterales</taxon>
        <taxon>Enterobacteriaceae</taxon>
        <taxon>Klebsiella/Raoultella group</taxon>
        <taxon>Raoultella</taxon>
    </lineage>
</organism>
<dbReference type="PaxDb" id="1286170-RORB6_20170"/>
<dbReference type="UniPathway" id="UPA00094"/>
<dbReference type="CDD" id="cd00834">
    <property type="entry name" value="KAS_I_II"/>
    <property type="match status" value="1"/>
</dbReference>
<keyword evidence="3 4" id="KW-0808">Transferase</keyword>
<dbReference type="EMBL" id="CP145163">
    <property type="protein sequence ID" value="WWC12048.1"/>
    <property type="molecule type" value="Genomic_DNA"/>
</dbReference>
<evidence type="ECO:0000256" key="4">
    <source>
        <dbReference type="RuleBase" id="RU003694"/>
    </source>
</evidence>
<gene>
    <name evidence="6" type="ORF">CFY86_25990</name>
    <name evidence="7" type="ORF">LM286_01405</name>
</gene>
<proteinExistence type="inferred from homology"/>
<reference evidence="6 8" key="1">
    <citation type="submission" date="2017-07" db="EMBL/GenBank/DDBJ databases">
        <title>Raoultella ornithinolytica strain HH3 draft genome.</title>
        <authorList>
            <person name="Duceppe M.-O."/>
            <person name="Huang H."/>
            <person name="Phipps-Todd B."/>
        </authorList>
    </citation>
    <scope>NUCLEOTIDE SEQUENCE [LARGE SCALE GENOMIC DNA]</scope>
    <source>
        <strain evidence="6 8">HH3</strain>
    </source>
</reference>
<dbReference type="InterPro" id="IPR014030">
    <property type="entry name" value="Ketoacyl_synth_N"/>
</dbReference>
<dbReference type="GeneID" id="93751798"/>
<evidence type="ECO:0000256" key="1">
    <source>
        <dbReference type="ARBA" id="ARBA00005194"/>
    </source>
</evidence>
<keyword evidence="9" id="KW-1185">Reference proteome</keyword>
<evidence type="ECO:0000256" key="2">
    <source>
        <dbReference type="ARBA" id="ARBA00008467"/>
    </source>
</evidence>
<dbReference type="GO" id="GO:0006633">
    <property type="term" value="P:fatty acid biosynthetic process"/>
    <property type="evidence" value="ECO:0007669"/>
    <property type="project" value="UniProtKB-UniPathway"/>
</dbReference>
<dbReference type="RefSeq" id="WP_004868618.1">
    <property type="nucleotide sequence ID" value="NZ_CABDWD010000002.1"/>
</dbReference>